<dbReference type="Proteomes" id="UP001209878">
    <property type="component" value="Unassembled WGS sequence"/>
</dbReference>
<dbReference type="PROSITE" id="PS51061">
    <property type="entry name" value="R3H"/>
    <property type="match status" value="1"/>
</dbReference>
<sequence length="594" mass="64327">MAAEGDSSTEFDVAKYKHSHESNAEWNLRRQFLLSHHDDLPLDRLLCMASCFVNVECYGCSYPPPVMQQLKVLTESLKNVVGEHRDEARKKTEVKFVAAGSSANGGGGPASSTEEIESYQTVKGRQGTQKNQQGKTLAPISFVKSADKYQTTDILPQRDHKHSDSVKFAVSGGGGGSKSTDITSSKRHPLDNKFYTLKTHVEAASTLGDNSIETLYMAVSKVKMVLSTEFHDVPSKGFCCEVFIDTVNVGTGTAPNKKAAKHTAFDNAVSVLLSGPFHVVGDGKLKLQSLNNGGEQPVMAGVSHLQQMATPDNEGAAMTNRKRKSLPLALSEFVIIQSVMQDAPTAASVLNQSVAFNKMSLAYDFRNLGMNGVQCQLFINDVPFADATGESQQVAKRLASEKALARLRESSWTINVKKHEDTDNLGITKEELLGEIETKKAIPTSNIGNKLLMKMGWTGGGVGKEGNKGIAEPVSVSGVIRRSGLGFHSEQGIGSDFLPKIRQTLQDYVRSDSEGDIAFASDFAKEERAMIHAECRKLGLKSHSHGSGKERYLVVGRKRSAAQLFTHLMQNGGETSKYELVPPGQTISSGTPDV</sequence>
<name>A0AAD9P9N5_RIDPI</name>
<dbReference type="GO" id="GO:0003723">
    <property type="term" value="F:RNA binding"/>
    <property type="evidence" value="ECO:0007669"/>
    <property type="project" value="UniProtKB-UniRule"/>
</dbReference>
<dbReference type="Pfam" id="PF01585">
    <property type="entry name" value="G-patch"/>
    <property type="match status" value="1"/>
</dbReference>
<dbReference type="InterPro" id="IPR021859">
    <property type="entry name" value="XTBD"/>
</dbReference>
<feature type="region of interest" description="Disordered" evidence="2">
    <location>
        <begin position="158"/>
        <end position="185"/>
    </location>
</feature>
<evidence type="ECO:0008006" key="9">
    <source>
        <dbReference type="Google" id="ProtNLM"/>
    </source>
</evidence>
<dbReference type="PROSITE" id="PS51827">
    <property type="entry name" value="XTBD"/>
    <property type="match status" value="1"/>
</dbReference>
<feature type="domain" description="DRBM" evidence="3">
    <location>
        <begin position="238"/>
        <end position="274"/>
    </location>
</feature>
<keyword evidence="1" id="KW-0694">RNA-binding</keyword>
<dbReference type="PANTHER" id="PTHR48430">
    <property type="entry name" value="PARTNER OF XRN-2 PROTEIN 1"/>
    <property type="match status" value="1"/>
</dbReference>
<evidence type="ECO:0000256" key="2">
    <source>
        <dbReference type="SAM" id="MobiDB-lite"/>
    </source>
</evidence>
<keyword evidence="8" id="KW-1185">Reference proteome</keyword>
<organism evidence="7 8">
    <name type="scientific">Ridgeia piscesae</name>
    <name type="common">Tubeworm</name>
    <dbReference type="NCBI Taxonomy" id="27915"/>
    <lineage>
        <taxon>Eukaryota</taxon>
        <taxon>Metazoa</taxon>
        <taxon>Spiralia</taxon>
        <taxon>Lophotrochozoa</taxon>
        <taxon>Annelida</taxon>
        <taxon>Polychaeta</taxon>
        <taxon>Sedentaria</taxon>
        <taxon>Canalipalpata</taxon>
        <taxon>Sabellida</taxon>
        <taxon>Siboglinidae</taxon>
        <taxon>Ridgeia</taxon>
    </lineage>
</organism>
<gene>
    <name evidence="7" type="ORF">NP493_73g01039</name>
</gene>
<dbReference type="SUPFAM" id="SSF54768">
    <property type="entry name" value="dsRNA-binding domain-like"/>
    <property type="match status" value="2"/>
</dbReference>
<reference evidence="7" key="1">
    <citation type="journal article" date="2023" name="Mol. Biol. Evol.">
        <title>Third-Generation Sequencing Reveals the Adaptive Role of the Epigenome in Three Deep-Sea Polychaetes.</title>
        <authorList>
            <person name="Perez M."/>
            <person name="Aroh O."/>
            <person name="Sun Y."/>
            <person name="Lan Y."/>
            <person name="Juniper S.K."/>
            <person name="Young C.R."/>
            <person name="Angers B."/>
            <person name="Qian P.Y."/>
        </authorList>
    </citation>
    <scope>NUCLEOTIDE SEQUENCE</scope>
    <source>
        <strain evidence="7">R07B-5</strain>
    </source>
</reference>
<feature type="domain" description="XRN2-binding (XTBD)" evidence="6">
    <location>
        <begin position="13"/>
        <end position="100"/>
    </location>
</feature>
<dbReference type="InterPro" id="IPR001374">
    <property type="entry name" value="R3H_dom"/>
</dbReference>
<dbReference type="Pfam" id="PF01424">
    <property type="entry name" value="R3H"/>
    <property type="match status" value="1"/>
</dbReference>
<protein>
    <recommendedName>
        <fullName evidence="9">NF-kappa-B-repressing factor</fullName>
    </recommendedName>
</protein>
<dbReference type="PROSITE" id="PS50137">
    <property type="entry name" value="DS_RBD"/>
    <property type="match status" value="2"/>
</dbReference>
<dbReference type="InterPro" id="IPR000467">
    <property type="entry name" value="G_patch_dom"/>
</dbReference>
<comment type="caution">
    <text evidence="7">The sequence shown here is derived from an EMBL/GenBank/DDBJ whole genome shotgun (WGS) entry which is preliminary data.</text>
</comment>
<dbReference type="PANTHER" id="PTHR48430:SF1">
    <property type="entry name" value="PARTNER OF XRN-2 PROTEIN 1"/>
    <property type="match status" value="1"/>
</dbReference>
<feature type="domain" description="G-patch" evidence="4">
    <location>
        <begin position="444"/>
        <end position="490"/>
    </location>
</feature>
<evidence type="ECO:0000259" key="4">
    <source>
        <dbReference type="PROSITE" id="PS50174"/>
    </source>
</evidence>
<dbReference type="SUPFAM" id="SSF82708">
    <property type="entry name" value="R3H domain"/>
    <property type="match status" value="1"/>
</dbReference>
<dbReference type="EMBL" id="JAODUO010000071">
    <property type="protein sequence ID" value="KAK2190693.1"/>
    <property type="molecule type" value="Genomic_DNA"/>
</dbReference>
<feature type="compositionally biased region" description="Polar residues" evidence="2">
    <location>
        <begin position="118"/>
        <end position="135"/>
    </location>
</feature>
<evidence type="ECO:0000256" key="1">
    <source>
        <dbReference type="PROSITE-ProRule" id="PRU00266"/>
    </source>
</evidence>
<dbReference type="Gene3D" id="3.30.1370.50">
    <property type="entry name" value="R3H-like domain"/>
    <property type="match status" value="1"/>
</dbReference>
<evidence type="ECO:0000259" key="6">
    <source>
        <dbReference type="PROSITE" id="PS51827"/>
    </source>
</evidence>
<dbReference type="InterPro" id="IPR014720">
    <property type="entry name" value="dsRBD_dom"/>
</dbReference>
<dbReference type="Gene3D" id="3.30.160.20">
    <property type="match status" value="2"/>
</dbReference>
<feature type="domain" description="R3H" evidence="5">
    <location>
        <begin position="495"/>
        <end position="559"/>
    </location>
</feature>
<accession>A0AAD9P9N5</accession>
<evidence type="ECO:0000313" key="8">
    <source>
        <dbReference type="Proteomes" id="UP001209878"/>
    </source>
</evidence>
<evidence type="ECO:0000259" key="5">
    <source>
        <dbReference type="PROSITE" id="PS51061"/>
    </source>
</evidence>
<evidence type="ECO:0000259" key="3">
    <source>
        <dbReference type="PROSITE" id="PS50137"/>
    </source>
</evidence>
<evidence type="ECO:0000313" key="7">
    <source>
        <dbReference type="EMBL" id="KAK2190693.1"/>
    </source>
</evidence>
<dbReference type="PROSITE" id="PS50174">
    <property type="entry name" value="G_PATCH"/>
    <property type="match status" value="1"/>
</dbReference>
<dbReference type="SMART" id="SM00358">
    <property type="entry name" value="DSRM"/>
    <property type="match status" value="2"/>
</dbReference>
<feature type="region of interest" description="Disordered" evidence="2">
    <location>
        <begin position="99"/>
        <end position="136"/>
    </location>
</feature>
<proteinExistence type="predicted"/>
<dbReference type="Pfam" id="PF11952">
    <property type="entry name" value="XTBD"/>
    <property type="match status" value="1"/>
</dbReference>
<dbReference type="InterPro" id="IPR036867">
    <property type="entry name" value="R3H_dom_sf"/>
</dbReference>
<dbReference type="AlphaFoldDB" id="A0AAD9P9N5"/>
<dbReference type="SMART" id="SM00443">
    <property type="entry name" value="G_patch"/>
    <property type="match status" value="1"/>
</dbReference>
<feature type="domain" description="DRBM" evidence="3">
    <location>
        <begin position="375"/>
        <end position="409"/>
    </location>
</feature>